<reference evidence="2 3" key="1">
    <citation type="submission" date="2024-06" db="EMBL/GenBank/DDBJ databases">
        <title>Chitinophaga defluvii sp. nov., isolated from municipal sewage.</title>
        <authorList>
            <person name="Zhang L."/>
        </authorList>
    </citation>
    <scope>NUCLEOTIDE SEQUENCE [LARGE SCALE GENOMIC DNA]</scope>
    <source>
        <strain evidence="2 3">H8</strain>
    </source>
</reference>
<sequence>MTIGDFLMQNPMFISTFLTGFILPLFLVWMNLNATSKLKDREKEIEQKHKINNDIKELEKAVYASLSKMLFDIQLLYVALSGSCVDQGCIEEALKKFDESIVRYHGEIANNLLYMPSEIINLIYRFYGEVSDLKIRLREFDETKNYKMAHVAVNLSSTGLAKIVIEVQDKLLSKNEVLKMNFNKAHQEMMLYCCGKRPPRELFDEYIILLRQIKPELTDEEISELTSNWRLREVHQITEIDIQGR</sequence>
<feature type="transmembrane region" description="Helical" evidence="1">
    <location>
        <begin position="12"/>
        <end position="32"/>
    </location>
</feature>
<comment type="caution">
    <text evidence="2">The sequence shown here is derived from an EMBL/GenBank/DDBJ whole genome shotgun (WGS) entry which is preliminary data.</text>
</comment>
<proteinExistence type="predicted"/>
<evidence type="ECO:0000313" key="2">
    <source>
        <dbReference type="EMBL" id="MET6996852.1"/>
    </source>
</evidence>
<dbReference type="RefSeq" id="WP_354659493.1">
    <property type="nucleotide sequence ID" value="NZ_JBEXAC010000001.1"/>
</dbReference>
<organism evidence="2 3">
    <name type="scientific">Chitinophaga defluvii</name>
    <dbReference type="NCBI Taxonomy" id="3163343"/>
    <lineage>
        <taxon>Bacteria</taxon>
        <taxon>Pseudomonadati</taxon>
        <taxon>Bacteroidota</taxon>
        <taxon>Chitinophagia</taxon>
        <taxon>Chitinophagales</taxon>
        <taxon>Chitinophagaceae</taxon>
        <taxon>Chitinophaga</taxon>
    </lineage>
</organism>
<evidence type="ECO:0000313" key="3">
    <source>
        <dbReference type="Proteomes" id="UP001549749"/>
    </source>
</evidence>
<keyword evidence="1" id="KW-0472">Membrane</keyword>
<gene>
    <name evidence="2" type="ORF">ABR189_05715</name>
</gene>
<keyword evidence="1" id="KW-1133">Transmembrane helix</keyword>
<keyword evidence="3" id="KW-1185">Reference proteome</keyword>
<accession>A0ABV2T1E7</accession>
<keyword evidence="1" id="KW-0812">Transmembrane</keyword>
<dbReference type="Proteomes" id="UP001549749">
    <property type="component" value="Unassembled WGS sequence"/>
</dbReference>
<protein>
    <recommendedName>
        <fullName evidence="4">Phage abortive infection protein</fullName>
    </recommendedName>
</protein>
<evidence type="ECO:0000256" key="1">
    <source>
        <dbReference type="SAM" id="Phobius"/>
    </source>
</evidence>
<evidence type="ECO:0008006" key="4">
    <source>
        <dbReference type="Google" id="ProtNLM"/>
    </source>
</evidence>
<dbReference type="EMBL" id="JBEXAC010000001">
    <property type="protein sequence ID" value="MET6996852.1"/>
    <property type="molecule type" value="Genomic_DNA"/>
</dbReference>
<name>A0ABV2T1E7_9BACT</name>